<evidence type="ECO:0000313" key="11">
    <source>
        <dbReference type="EMBL" id="KAG2447425.1"/>
    </source>
</evidence>
<keyword evidence="3" id="KW-0963">Cytoplasm</keyword>
<evidence type="ECO:0000256" key="5">
    <source>
        <dbReference type="ARBA" id="ARBA00022737"/>
    </source>
</evidence>
<dbReference type="SMART" id="SM00028">
    <property type="entry name" value="TPR"/>
    <property type="match status" value="2"/>
</dbReference>
<evidence type="ECO:0000256" key="6">
    <source>
        <dbReference type="ARBA" id="ARBA00022803"/>
    </source>
</evidence>
<comment type="caution">
    <text evidence="11">The sequence shown here is derived from an EMBL/GenBank/DDBJ whole genome shotgun (WGS) entry which is preliminary data.</text>
</comment>
<dbReference type="GO" id="GO:0019894">
    <property type="term" value="F:kinesin binding"/>
    <property type="evidence" value="ECO:0007669"/>
    <property type="project" value="TreeGrafter"/>
</dbReference>
<keyword evidence="8" id="KW-0505">Motor protein</keyword>
<proteinExistence type="inferred from homology"/>
<accession>A0A836B4J9</accession>
<evidence type="ECO:0000256" key="3">
    <source>
        <dbReference type="ARBA" id="ARBA00022490"/>
    </source>
</evidence>
<dbReference type="InterPro" id="IPR019734">
    <property type="entry name" value="TPR_rpt"/>
</dbReference>
<evidence type="ECO:0008006" key="13">
    <source>
        <dbReference type="Google" id="ProtNLM"/>
    </source>
</evidence>
<dbReference type="GO" id="GO:0005874">
    <property type="term" value="C:microtubule"/>
    <property type="evidence" value="ECO:0007669"/>
    <property type="project" value="UniProtKB-KW"/>
</dbReference>
<dbReference type="GO" id="GO:0007018">
    <property type="term" value="P:microtubule-based movement"/>
    <property type="evidence" value="ECO:0007669"/>
    <property type="project" value="TreeGrafter"/>
</dbReference>
<dbReference type="PANTHER" id="PTHR45783">
    <property type="entry name" value="KINESIN LIGHT CHAIN"/>
    <property type="match status" value="1"/>
</dbReference>
<organism evidence="11 12">
    <name type="scientific">Chlamydomonas schloesseri</name>
    <dbReference type="NCBI Taxonomy" id="2026947"/>
    <lineage>
        <taxon>Eukaryota</taxon>
        <taxon>Viridiplantae</taxon>
        <taxon>Chlorophyta</taxon>
        <taxon>core chlorophytes</taxon>
        <taxon>Chlorophyceae</taxon>
        <taxon>CS clade</taxon>
        <taxon>Chlamydomonadales</taxon>
        <taxon>Chlamydomonadaceae</taxon>
        <taxon>Chlamydomonas</taxon>
    </lineage>
</organism>
<dbReference type="OrthoDB" id="539810at2759"/>
<dbReference type="InterPro" id="IPR002151">
    <property type="entry name" value="Kinesin_light"/>
</dbReference>
<keyword evidence="5" id="KW-0677">Repeat</keyword>
<dbReference type="Pfam" id="PF13424">
    <property type="entry name" value="TPR_12"/>
    <property type="match status" value="2"/>
</dbReference>
<comment type="similarity">
    <text evidence="2">Belongs to the kinesin light chain family.</text>
</comment>
<dbReference type="InterPro" id="IPR027417">
    <property type="entry name" value="P-loop_NTPase"/>
</dbReference>
<keyword evidence="9" id="KW-0206">Cytoskeleton</keyword>
<dbReference type="GO" id="GO:0005737">
    <property type="term" value="C:cytoplasm"/>
    <property type="evidence" value="ECO:0007669"/>
    <property type="project" value="TreeGrafter"/>
</dbReference>
<evidence type="ECO:0000256" key="2">
    <source>
        <dbReference type="ARBA" id="ARBA00009622"/>
    </source>
</evidence>
<evidence type="ECO:0000256" key="8">
    <source>
        <dbReference type="ARBA" id="ARBA00023175"/>
    </source>
</evidence>
<keyword evidence="6" id="KW-0802">TPR repeat</keyword>
<evidence type="ECO:0000256" key="10">
    <source>
        <dbReference type="SAM" id="MobiDB-lite"/>
    </source>
</evidence>
<reference evidence="11" key="1">
    <citation type="journal article" date="2020" name="bioRxiv">
        <title>Comparative genomics of Chlamydomonas.</title>
        <authorList>
            <person name="Craig R.J."/>
            <person name="Hasan A.R."/>
            <person name="Ness R.W."/>
            <person name="Keightley P.D."/>
        </authorList>
    </citation>
    <scope>NUCLEOTIDE SEQUENCE</scope>
    <source>
        <strain evidence="11">CCAP 11/173</strain>
    </source>
</reference>
<keyword evidence="7" id="KW-0175">Coiled coil</keyword>
<evidence type="ECO:0000313" key="12">
    <source>
        <dbReference type="Proteomes" id="UP000613740"/>
    </source>
</evidence>
<dbReference type="Gene3D" id="1.25.40.10">
    <property type="entry name" value="Tetratricopeptide repeat domain"/>
    <property type="match status" value="2"/>
</dbReference>
<evidence type="ECO:0000256" key="9">
    <source>
        <dbReference type="ARBA" id="ARBA00023212"/>
    </source>
</evidence>
<gene>
    <name evidence="11" type="ORF">HYH02_007751</name>
</gene>
<feature type="region of interest" description="Disordered" evidence="10">
    <location>
        <begin position="1"/>
        <end position="31"/>
    </location>
</feature>
<name>A0A836B4J9_9CHLO</name>
<comment type="subcellular location">
    <subcellularLocation>
        <location evidence="1">Cytoplasm</location>
        <location evidence="1">Cytoskeleton</location>
    </subcellularLocation>
</comment>
<protein>
    <recommendedName>
        <fullName evidence="13">NB-ARC domain-containing protein</fullName>
    </recommendedName>
</protein>
<evidence type="ECO:0000256" key="1">
    <source>
        <dbReference type="ARBA" id="ARBA00004245"/>
    </source>
</evidence>
<sequence>MGCGSSIPAQPSAASQPATNPQNAPKAAQPAAARASLAVNALEEKPVATWTQEDVSVWFASLPPELQKHKAPLLPADGKGVRKWTEEELVAKGISNDDAARLVAFRNLAVSRAPTAPAAAGAADGAQGGTNSALVSLPVLKAPATAAASSALAAPAAAAPPAAQQKRQPETQADNKTLTMRVLQGIDPTRIEVAALGPKLPFPGNVAAQLLVRLLERLSAPDTAAAAAGVKARLLWERPVALLDVLALCTQELPPPAYKRIAVDLCELLEDLLAYVDAYAGAAGLPALLDPAGGEAAHFAGLLDALEGARKAAMAALSVDSDVRLQGLQDAVEGARPDAMDGAAAARELVMRAGGLAAVASDPGLVEAVLGALGDCGPTVDVGEAAALLACRGAGFATAGRPAPQSALRRHDLALFWARHCSATETQVPWRAWWEVFPARLGEGGPGALPAADVAAIAELVGSDSARTNFRINVEERNKGTVSVYELDEAFPPAVGEAGEPASLVELVRAAVEGPGSVKRRTMGGRCLLPALPAGYVGREEEAAALVAALGAEPDAAAAASPPGSGCVVLLGGGGAGKSTLAADVGWRLKAAGKLIGGALWVDLRGAGSAGEVDARFAAALGMETEMYGPPLRVVDAIRLATSYGGHAVCVLVVVDHAEDALAAPDSADALRTILSKVALTAPGARLLVCSRVALGPLPAAAAGEAGHVAKGPPEFELPERDVEPLAPADCVRLVRGVAAHLGEGEAARVAEACRGVPLALLVVAHALTAGRLTLEDVIKASSKELSAADPTAAAVVLAFSALKPATQALLGQLALLRTAFSDAAAAAVLGVPPSRARGVLAGLARQGLVWRPSSRTWALHSLLRAAAGAAAAAGGQQTATEARLVVRVLTQLYEWSEGYNTKCWRLGLVAAREEYPHLTLGLEVLASPSSAAWSVPQVVGAFSAPLPHFARAVGLPARLGAVCENLLKKIDASPTKATPEHQLAEAKLHFITARLKRDPKAAEADARASHEARVRLLGADHPASVSSLEAAAEAVYRQPGRAAEAEALFKQAHDLRQKLAAARSAAAGRAEGEEDEDPQAAISAAGLGDCLRLRGQWEEAEAAYNDAIGLRRRLLGDYHPDTANALAGLADNVKGEGRFSQAEPLYRQVLALRQQVLGTDHAETATATLALAACVNAAGRGAVAEPLYRSALDIRQRLYGEVHDLTLEALVALAACVGSSLGRNAEAEPLYRRALKASLLRQGRDAAQTQEWLKALGTCVRAQGMTFDAEGTIEELTAGK</sequence>
<dbReference type="Gene3D" id="3.40.50.300">
    <property type="entry name" value="P-loop containing nucleotide triphosphate hydrolases"/>
    <property type="match status" value="1"/>
</dbReference>
<dbReference type="EMBL" id="JAEHOD010000022">
    <property type="protein sequence ID" value="KAG2447425.1"/>
    <property type="molecule type" value="Genomic_DNA"/>
</dbReference>
<keyword evidence="12" id="KW-1185">Reference proteome</keyword>
<dbReference type="Proteomes" id="UP000613740">
    <property type="component" value="Unassembled WGS sequence"/>
</dbReference>
<dbReference type="SUPFAM" id="SSF48452">
    <property type="entry name" value="TPR-like"/>
    <property type="match status" value="2"/>
</dbReference>
<dbReference type="SUPFAM" id="SSF52540">
    <property type="entry name" value="P-loop containing nucleoside triphosphate hydrolases"/>
    <property type="match status" value="1"/>
</dbReference>
<dbReference type="GO" id="GO:0005871">
    <property type="term" value="C:kinesin complex"/>
    <property type="evidence" value="ECO:0007669"/>
    <property type="project" value="InterPro"/>
</dbReference>
<dbReference type="PANTHER" id="PTHR45783:SF3">
    <property type="entry name" value="KINESIN LIGHT CHAIN"/>
    <property type="match status" value="1"/>
</dbReference>
<dbReference type="InterPro" id="IPR011990">
    <property type="entry name" value="TPR-like_helical_dom_sf"/>
</dbReference>
<evidence type="ECO:0000256" key="4">
    <source>
        <dbReference type="ARBA" id="ARBA00022701"/>
    </source>
</evidence>
<keyword evidence="4" id="KW-0493">Microtubule</keyword>
<evidence type="ECO:0000256" key="7">
    <source>
        <dbReference type="ARBA" id="ARBA00023054"/>
    </source>
</evidence>